<dbReference type="InterPro" id="IPR008936">
    <property type="entry name" value="Rho_GTPase_activation_prot"/>
</dbReference>
<name>A0A1J4JUS4_9EUKA</name>
<reference evidence="3" key="1">
    <citation type="submission" date="2016-10" db="EMBL/GenBank/DDBJ databases">
        <authorList>
            <person name="Benchimol M."/>
            <person name="Almeida L.G."/>
            <person name="Vasconcelos A.T."/>
            <person name="Perreira-Neves A."/>
            <person name="Rosa I.A."/>
            <person name="Tasca T."/>
            <person name="Bogo M.R."/>
            <person name="de Souza W."/>
        </authorList>
    </citation>
    <scope>NUCLEOTIDE SEQUENCE [LARGE SCALE GENOMIC DNA]</scope>
    <source>
        <strain evidence="3">K</strain>
    </source>
</reference>
<dbReference type="GeneID" id="94828118"/>
<dbReference type="InterPro" id="IPR003123">
    <property type="entry name" value="VPS9"/>
</dbReference>
<evidence type="ECO:0000313" key="4">
    <source>
        <dbReference type="Proteomes" id="UP000179807"/>
    </source>
</evidence>
<organism evidence="3 4">
    <name type="scientific">Tritrichomonas foetus</name>
    <dbReference type="NCBI Taxonomy" id="1144522"/>
    <lineage>
        <taxon>Eukaryota</taxon>
        <taxon>Metamonada</taxon>
        <taxon>Parabasalia</taxon>
        <taxon>Tritrichomonadida</taxon>
        <taxon>Tritrichomonadidae</taxon>
        <taxon>Tritrichomonas</taxon>
    </lineage>
</organism>
<dbReference type="VEuPathDB" id="TrichDB:TRFO_06965"/>
<dbReference type="Gene3D" id="1.20.1050.80">
    <property type="entry name" value="VPS9 domain"/>
    <property type="match status" value="1"/>
</dbReference>
<protein>
    <recommendedName>
        <fullName evidence="2">VPS9 domain-containing protein</fullName>
    </recommendedName>
</protein>
<feature type="compositionally biased region" description="Low complexity" evidence="1">
    <location>
        <begin position="466"/>
        <end position="507"/>
    </location>
</feature>
<comment type="caution">
    <text evidence="3">The sequence shown here is derived from an EMBL/GenBank/DDBJ whole genome shotgun (WGS) entry which is preliminary data.</text>
</comment>
<evidence type="ECO:0000313" key="3">
    <source>
        <dbReference type="EMBL" id="OHT02903.1"/>
    </source>
</evidence>
<dbReference type="EMBL" id="MLAK01000849">
    <property type="protein sequence ID" value="OHT02903.1"/>
    <property type="molecule type" value="Genomic_DNA"/>
</dbReference>
<dbReference type="InterPro" id="IPR037191">
    <property type="entry name" value="VPS9_dom_sf"/>
</dbReference>
<dbReference type="OrthoDB" id="10264848at2759"/>
<dbReference type="Proteomes" id="UP000179807">
    <property type="component" value="Unassembled WGS sequence"/>
</dbReference>
<evidence type="ECO:0000256" key="1">
    <source>
        <dbReference type="SAM" id="MobiDB-lite"/>
    </source>
</evidence>
<accession>A0A1J4JUS4</accession>
<dbReference type="Gene3D" id="1.10.506.10">
    <property type="entry name" value="GTPase Activation - p120gap, domain 1"/>
    <property type="match status" value="1"/>
</dbReference>
<dbReference type="AlphaFoldDB" id="A0A1J4JUS4"/>
<keyword evidence="4" id="KW-1185">Reference proteome</keyword>
<feature type="region of interest" description="Disordered" evidence="1">
    <location>
        <begin position="464"/>
        <end position="524"/>
    </location>
</feature>
<sequence>MKAKKIDFLSIHKRVIQEHQLSLMLSGDISRQRQQIGQTIRKVLIDFRSFCFLDTWYTRLSMTDITQFLQSSIYRRSTRQVFENPSSLPFSTSITIKINQFMKSFPNFYNLFFECVVSYFNSPHSDPEYNPCDKSLPFFASSTFPSLFGYGWCVEQSALYAESIIHLLSLEMNRTSSLLSSEFRNSFMREVVRQFMHVVGVQRYLQMALSSNYWRLINDVRLDKTEPNSFEWFEILSGYVRLFEKELLGCISHMPPILLYFFKRVAEIDSSGRNLLLEFVFFDYLLQPALLNPKLFALIPETAPPPSSSCLTSLTRLIRWAVNPNSIPQKFEFIKSEIPIFNKIKMKKIVAKLAEFNGSINGIYAKKLQEISDVKYHLLLLSVNDVLFLTKIVNESIEKITNFPQAEKDRLKNLCNISITLENDDLYDFWFQAFKLPDLPENFPVQANTPHELVLPVIKTHTRNFSSKNTSPKHSNPSPSNHSPTNSSIKDSSTSNTSTNHPSVSVSKKPNDHPTNSSATSSSVSSSNKLLFESLADPENEFRKVILHLINYLQGLKPSKTAPSSLGKFLAYQKNHAIQMASTEWTTRTKAIQAKLIKSGKSSHEILKAVNIMTNIGLNNSAKLLNKSFLHQQCIDELNKLTSETNIMKSQLEPIIHQSLLRLYFHRRKKVKENVINNRTNYMIKQSLWVDFLAPNIKRVIKFSNSLGFEPNNEDYDLRLTKQFHSEICELMTFSDFKAANPNYAEIDKKVDAKYITLLKRFTKEQKSQVVNNLLSSPSCFDTVVHIIRNGIRDGAPLERLEQIKSCAALIKNLYSVEASDEDSSSSKDYGNLFIYILLRAKIPELASLTQYISHFLIFSDDRTKVLTPEEKDDATTFLSAASQIIASVIH</sequence>
<dbReference type="RefSeq" id="XP_068356039.1">
    <property type="nucleotide sequence ID" value="XM_068493414.1"/>
</dbReference>
<dbReference type="PROSITE" id="PS51205">
    <property type="entry name" value="VPS9"/>
    <property type="match status" value="1"/>
</dbReference>
<evidence type="ECO:0000259" key="2">
    <source>
        <dbReference type="PROSITE" id="PS51205"/>
    </source>
</evidence>
<proteinExistence type="predicted"/>
<dbReference type="SUPFAM" id="SSF109993">
    <property type="entry name" value="VPS9 domain"/>
    <property type="match status" value="1"/>
</dbReference>
<feature type="domain" description="VPS9" evidence="2">
    <location>
        <begin position="749"/>
        <end position="891"/>
    </location>
</feature>
<dbReference type="SUPFAM" id="SSF48350">
    <property type="entry name" value="GTPase activation domain, GAP"/>
    <property type="match status" value="1"/>
</dbReference>
<gene>
    <name evidence="3" type="ORF">TRFO_06965</name>
</gene>